<evidence type="ECO:0000313" key="3">
    <source>
        <dbReference type="Proteomes" id="UP000533269"/>
    </source>
</evidence>
<reference evidence="2 3" key="1">
    <citation type="submission" date="2020-08" db="EMBL/GenBank/DDBJ databases">
        <title>The Agave Microbiome: Exploring the role of microbial communities in plant adaptations to desert environments.</title>
        <authorList>
            <person name="Partida-Martinez L.P."/>
        </authorList>
    </citation>
    <scope>NUCLEOTIDE SEQUENCE [LARGE SCALE GENOMIC DNA]</scope>
    <source>
        <strain evidence="2 3">AS2.23</strain>
    </source>
</reference>
<proteinExistence type="predicted"/>
<comment type="caution">
    <text evidence="2">The sequence shown here is derived from an EMBL/GenBank/DDBJ whole genome shotgun (WGS) entry which is preliminary data.</text>
</comment>
<feature type="region of interest" description="Disordered" evidence="1">
    <location>
        <begin position="1"/>
        <end position="21"/>
    </location>
</feature>
<sequence>MEHHAAVERGVRTGVVRDADRPGRALRVSAHPAAGAGAGRVVLSTWQGGTCVSTVRLDRAEVVDLLAALGAALLADPAGREGPAAP</sequence>
<name>A0A7W4XXS1_KINRA</name>
<reference evidence="2 3" key="2">
    <citation type="submission" date="2020-08" db="EMBL/GenBank/DDBJ databases">
        <authorList>
            <person name="Partida-Martinez L."/>
            <person name="Huntemann M."/>
            <person name="Clum A."/>
            <person name="Wang J."/>
            <person name="Palaniappan K."/>
            <person name="Ritter S."/>
            <person name="Chen I.-M."/>
            <person name="Stamatis D."/>
            <person name="Reddy T."/>
            <person name="O'Malley R."/>
            <person name="Daum C."/>
            <person name="Shapiro N."/>
            <person name="Ivanova N."/>
            <person name="Kyrpides N."/>
            <person name="Woyke T."/>
        </authorList>
    </citation>
    <scope>NUCLEOTIDE SEQUENCE [LARGE SCALE GENOMIC DNA]</scope>
    <source>
        <strain evidence="2 3">AS2.23</strain>
    </source>
</reference>
<organism evidence="2 3">
    <name type="scientific">Kineococcus radiotolerans</name>
    <dbReference type="NCBI Taxonomy" id="131568"/>
    <lineage>
        <taxon>Bacteria</taxon>
        <taxon>Bacillati</taxon>
        <taxon>Actinomycetota</taxon>
        <taxon>Actinomycetes</taxon>
        <taxon>Kineosporiales</taxon>
        <taxon>Kineosporiaceae</taxon>
        <taxon>Kineococcus</taxon>
    </lineage>
</organism>
<dbReference type="Proteomes" id="UP000533269">
    <property type="component" value="Unassembled WGS sequence"/>
</dbReference>
<dbReference type="RefSeq" id="WP_183392188.1">
    <property type="nucleotide sequence ID" value="NZ_JACHVY010000003.1"/>
</dbReference>
<dbReference type="AlphaFoldDB" id="A0A7W4XXS1"/>
<evidence type="ECO:0000313" key="2">
    <source>
        <dbReference type="EMBL" id="MBB2902371.1"/>
    </source>
</evidence>
<dbReference type="EMBL" id="JACHVY010000003">
    <property type="protein sequence ID" value="MBB2902371.1"/>
    <property type="molecule type" value="Genomic_DNA"/>
</dbReference>
<protein>
    <submittedName>
        <fullName evidence="2">Uncharacterized protein</fullName>
    </submittedName>
</protein>
<gene>
    <name evidence="2" type="ORF">FHR75_003202</name>
</gene>
<evidence type="ECO:0000256" key="1">
    <source>
        <dbReference type="SAM" id="MobiDB-lite"/>
    </source>
</evidence>
<accession>A0A7W4XXS1</accession>